<proteinExistence type="predicted"/>
<evidence type="ECO:0000256" key="2">
    <source>
        <dbReference type="ARBA" id="ARBA00022803"/>
    </source>
</evidence>
<protein>
    <submittedName>
        <fullName evidence="4">Tetratricopeptide repeat protein</fullName>
    </submittedName>
</protein>
<reference evidence="4" key="1">
    <citation type="submission" date="2020-05" db="EMBL/GenBank/DDBJ databases">
        <authorList>
            <person name="Zhu T."/>
            <person name="Keshari N."/>
            <person name="Lu X."/>
        </authorList>
    </citation>
    <scope>NUCLEOTIDE SEQUENCE</scope>
    <source>
        <strain evidence="4">NK1-12</strain>
    </source>
</reference>
<dbReference type="SUPFAM" id="SSF48452">
    <property type="entry name" value="TPR-like"/>
    <property type="match status" value="1"/>
</dbReference>
<gene>
    <name evidence="4" type="ORF">HJG54_25555</name>
</gene>
<sequence length="529" mass="60116">MSIDASLDPSLDTSLVKSVSHRTPDADDQYRALLRSLRRRKGFGLIFIQAAPAKATELIAQVRQDLPQKHIEVLQLEQPIDKLLPLIEQLPDRDKINILFIQGIERSLTDYIRPGYGGQGDYYTLDTVPPILSHLNQQRDSLRDRFPHLCFVFVLPRFALKFFIHRAPDFFDWRAGIYDFPSDGEILMQSSEQVLAAGDYNQYLSLTHAERLDQIHAIQALLDEPSLPVNKRVSLWLEQGLVWAADRAHELALTCFNQAIHYKPDYHEAWYNRGKALSALRRKEEAISSYDHAIGIKPDYHEAWYNRGNALSALGRKEEAISSYDHALAIKPDLHAAWNNRGNALSALGRKEEAISSYDHAIGIKPDYHEAWNNRGNALSALGRKEEAISSYDHALAIKPDKYNAWDNRGDVLQELGRYEDALASYDRAIALKPDYHFPHKGRGTVLMQLGRHDEALTSFDRAIALKPDYAAAYYNKARCLALQGNIAATVETLQQAIALKPDYRDLAQMEADFDRVRSDERFQSLIEA</sequence>
<feature type="repeat" description="TPR" evidence="3">
    <location>
        <begin position="233"/>
        <end position="266"/>
    </location>
</feature>
<dbReference type="Pfam" id="PF07719">
    <property type="entry name" value="TPR_2"/>
    <property type="match status" value="1"/>
</dbReference>
<evidence type="ECO:0000256" key="1">
    <source>
        <dbReference type="ARBA" id="ARBA00022737"/>
    </source>
</evidence>
<accession>A0AA96WIQ3</accession>
<name>A0AA96WIQ3_9CYAN</name>
<feature type="repeat" description="TPR" evidence="3">
    <location>
        <begin position="471"/>
        <end position="504"/>
    </location>
</feature>
<dbReference type="Pfam" id="PF13181">
    <property type="entry name" value="TPR_8"/>
    <property type="match status" value="1"/>
</dbReference>
<dbReference type="RefSeq" id="WP_316432052.1">
    <property type="nucleotide sequence ID" value="NZ_CP053586.1"/>
</dbReference>
<feature type="repeat" description="TPR" evidence="3">
    <location>
        <begin position="267"/>
        <end position="300"/>
    </location>
</feature>
<dbReference type="Pfam" id="PF00515">
    <property type="entry name" value="TPR_1"/>
    <property type="match status" value="3"/>
</dbReference>
<dbReference type="InterPro" id="IPR013105">
    <property type="entry name" value="TPR_2"/>
</dbReference>
<dbReference type="PANTHER" id="PTHR44943">
    <property type="entry name" value="CELLULOSE SYNTHASE OPERON PROTEIN C"/>
    <property type="match status" value="1"/>
</dbReference>
<dbReference type="InterPro" id="IPR011990">
    <property type="entry name" value="TPR-like_helical_dom_sf"/>
</dbReference>
<feature type="repeat" description="TPR" evidence="3">
    <location>
        <begin position="301"/>
        <end position="334"/>
    </location>
</feature>
<dbReference type="PROSITE" id="PS50293">
    <property type="entry name" value="TPR_REGION"/>
    <property type="match status" value="3"/>
</dbReference>
<dbReference type="SMART" id="SM00028">
    <property type="entry name" value="TPR"/>
    <property type="match status" value="8"/>
</dbReference>
<evidence type="ECO:0000256" key="3">
    <source>
        <dbReference type="PROSITE-ProRule" id="PRU00339"/>
    </source>
</evidence>
<feature type="repeat" description="TPR" evidence="3">
    <location>
        <begin position="403"/>
        <end position="436"/>
    </location>
</feature>
<evidence type="ECO:0000313" key="4">
    <source>
        <dbReference type="EMBL" id="WNZ25864.1"/>
    </source>
</evidence>
<organism evidence="4">
    <name type="scientific">Leptolyngbya sp. NK1-12</name>
    <dbReference type="NCBI Taxonomy" id="2547451"/>
    <lineage>
        <taxon>Bacteria</taxon>
        <taxon>Bacillati</taxon>
        <taxon>Cyanobacteriota</taxon>
        <taxon>Cyanophyceae</taxon>
        <taxon>Leptolyngbyales</taxon>
        <taxon>Leptolyngbyaceae</taxon>
        <taxon>Leptolyngbya group</taxon>
        <taxon>Leptolyngbya</taxon>
    </lineage>
</organism>
<feature type="repeat" description="TPR" evidence="3">
    <location>
        <begin position="369"/>
        <end position="402"/>
    </location>
</feature>
<dbReference type="Pfam" id="PF13432">
    <property type="entry name" value="TPR_16"/>
    <property type="match status" value="1"/>
</dbReference>
<keyword evidence="2 3" id="KW-0802">TPR repeat</keyword>
<feature type="repeat" description="TPR" evidence="3">
    <location>
        <begin position="335"/>
        <end position="368"/>
    </location>
</feature>
<dbReference type="Gene3D" id="1.25.40.10">
    <property type="entry name" value="Tetratricopeptide repeat domain"/>
    <property type="match status" value="3"/>
</dbReference>
<feature type="repeat" description="TPR" evidence="3">
    <location>
        <begin position="437"/>
        <end position="470"/>
    </location>
</feature>
<dbReference type="InterPro" id="IPR051685">
    <property type="entry name" value="Ycf3/AcsC/BcsC/TPR_MFPF"/>
</dbReference>
<dbReference type="PANTHER" id="PTHR44943:SF8">
    <property type="entry name" value="TPR REPEAT-CONTAINING PROTEIN MJ0263"/>
    <property type="match status" value="1"/>
</dbReference>
<keyword evidence="1" id="KW-0677">Repeat</keyword>
<dbReference type="InterPro" id="IPR019734">
    <property type="entry name" value="TPR_rpt"/>
</dbReference>
<dbReference type="AlphaFoldDB" id="A0AA96WIQ3"/>
<dbReference type="NCBIfam" id="NF047558">
    <property type="entry name" value="TPR_END_plus"/>
    <property type="match status" value="1"/>
</dbReference>
<dbReference type="PROSITE" id="PS50005">
    <property type="entry name" value="TPR"/>
    <property type="match status" value="8"/>
</dbReference>
<dbReference type="EMBL" id="CP053586">
    <property type="protein sequence ID" value="WNZ25864.1"/>
    <property type="molecule type" value="Genomic_DNA"/>
</dbReference>